<gene>
    <name evidence="2" type="ORF">DWY69_31235</name>
</gene>
<feature type="domain" description="Reverse transcriptase" evidence="1">
    <location>
        <begin position="69"/>
        <end position="366"/>
    </location>
</feature>
<dbReference type="PROSITE" id="PS50878">
    <property type="entry name" value="RT_POL"/>
    <property type="match status" value="1"/>
</dbReference>
<keyword evidence="2" id="KW-0695">RNA-directed DNA polymerase</keyword>
<dbReference type="EMBL" id="QVLU01000073">
    <property type="protein sequence ID" value="RGE58337.1"/>
    <property type="molecule type" value="Genomic_DNA"/>
</dbReference>
<dbReference type="InterPro" id="IPR043502">
    <property type="entry name" value="DNA/RNA_pol_sf"/>
</dbReference>
<evidence type="ECO:0000313" key="2">
    <source>
        <dbReference type="EMBL" id="RGE58337.1"/>
    </source>
</evidence>
<organism evidence="2 3">
    <name type="scientific">Eisenbergiella massiliensis</name>
    <dbReference type="NCBI Taxonomy" id="1720294"/>
    <lineage>
        <taxon>Bacteria</taxon>
        <taxon>Bacillati</taxon>
        <taxon>Bacillota</taxon>
        <taxon>Clostridia</taxon>
        <taxon>Lachnospirales</taxon>
        <taxon>Lachnospiraceae</taxon>
        <taxon>Eisenbergiella</taxon>
    </lineage>
</organism>
<name>A0A3E3I1J4_9FIRM</name>
<comment type="caution">
    <text evidence="2">The sequence shown here is derived from an EMBL/GenBank/DDBJ whole genome shotgun (WGS) entry which is preliminary data.</text>
</comment>
<dbReference type="PANTHER" id="PTHR34047:SF8">
    <property type="entry name" value="PROTEIN YKFC"/>
    <property type="match status" value="1"/>
</dbReference>
<dbReference type="InterPro" id="IPR000477">
    <property type="entry name" value="RT_dom"/>
</dbReference>
<accession>A0A3E3I1J4</accession>
<sequence>MRSPKIILENLQKHSKEENYKYERLYRNLYNEDFYLQALQNIYANKGAMTPGIDGLTLDGYGKERVERIINAVKDHSYQPNPVRRQYIKKKNGKMRPLGISSSDDKLVEEIVKMILESIYDPTFSNYSHGFRPGRSCHTALLQLQQNFTGVKWFVEGDIKSYFDTIDHHNLINILRRRIKDEAFIELIWKFLGAGYMENWEYNATFSGIAQGSGISPILANIYLNEFDRFMEDYKKKFDRGTGRKRNNEYTRKQSHRQRCKNKIRKEWDGYSDAEKQEALRRLSELKREFQKIPMGDPMDKNYKRIQYVRYADDFLIGVIGSKEDAEKIKADIGKFFEETLKLELSAEKTLITNSDDKARFLGYDVTVCNDSAVKKARGKGTTKAYTGKIKLYLPKEKWVGKLLSYGVLKIVSKAGEKEVWKPLQRNDYIFLPVHEMVRKYNAQIRGIYNYYRLASNVSVLNKFHYVMEYSLYKTVAAKYRITMTKAKLKYTKNKEFRVPYKTQRGVKYAVFYNDGFRKVKYALGGYVDVIPEYEQMNKPKELFFRYKANVCEMCGAYVPAVKVYQVKSMSDLDVNTDWGAIMNKKKRKTLVVCGDCYNRIHK</sequence>
<evidence type="ECO:0000313" key="3">
    <source>
        <dbReference type="Proteomes" id="UP000261166"/>
    </source>
</evidence>
<dbReference type="GO" id="GO:0003964">
    <property type="term" value="F:RNA-directed DNA polymerase activity"/>
    <property type="evidence" value="ECO:0007669"/>
    <property type="project" value="UniProtKB-KW"/>
</dbReference>
<keyword evidence="2" id="KW-0548">Nucleotidyltransferase</keyword>
<reference evidence="2 3" key="1">
    <citation type="submission" date="2018-08" db="EMBL/GenBank/DDBJ databases">
        <title>A genome reference for cultivated species of the human gut microbiota.</title>
        <authorList>
            <person name="Zou Y."/>
            <person name="Xue W."/>
            <person name="Luo G."/>
        </authorList>
    </citation>
    <scope>NUCLEOTIDE SEQUENCE [LARGE SCALE GENOMIC DNA]</scope>
    <source>
        <strain evidence="2 3">AF26-4BH</strain>
    </source>
</reference>
<dbReference type="AlphaFoldDB" id="A0A3E3I1J4"/>
<dbReference type="CDD" id="cd01651">
    <property type="entry name" value="RT_G2_intron"/>
    <property type="match status" value="1"/>
</dbReference>
<protein>
    <submittedName>
        <fullName evidence="2">Group II intron reverse transcriptase/maturase</fullName>
    </submittedName>
</protein>
<dbReference type="InterPro" id="IPR024937">
    <property type="entry name" value="Domain_X"/>
</dbReference>
<dbReference type="RefSeq" id="WP_025491730.1">
    <property type="nucleotide sequence ID" value="NZ_QVLU01000073.1"/>
</dbReference>
<dbReference type="Pfam" id="PF21368">
    <property type="entry name" value="AI2M-like_HNH"/>
    <property type="match status" value="1"/>
</dbReference>
<dbReference type="InterPro" id="IPR049030">
    <property type="entry name" value="AI2M-like_HNH"/>
</dbReference>
<dbReference type="Pfam" id="PF01348">
    <property type="entry name" value="Intron_maturas2"/>
    <property type="match status" value="1"/>
</dbReference>
<dbReference type="SUPFAM" id="SSF56672">
    <property type="entry name" value="DNA/RNA polymerases"/>
    <property type="match status" value="1"/>
</dbReference>
<dbReference type="Proteomes" id="UP000261166">
    <property type="component" value="Unassembled WGS sequence"/>
</dbReference>
<dbReference type="PANTHER" id="PTHR34047">
    <property type="entry name" value="NUCLEAR INTRON MATURASE 1, MITOCHONDRIAL-RELATED"/>
    <property type="match status" value="1"/>
</dbReference>
<dbReference type="InterPro" id="IPR051083">
    <property type="entry name" value="GrpII_Intron_Splice-Mob/Def"/>
</dbReference>
<dbReference type="Pfam" id="PF00078">
    <property type="entry name" value="RVT_1"/>
    <property type="match status" value="2"/>
</dbReference>
<dbReference type="GO" id="GO:0006397">
    <property type="term" value="P:mRNA processing"/>
    <property type="evidence" value="ECO:0007669"/>
    <property type="project" value="InterPro"/>
</dbReference>
<dbReference type="OrthoDB" id="9788687at2"/>
<keyword evidence="2" id="KW-0808">Transferase</keyword>
<proteinExistence type="predicted"/>
<evidence type="ECO:0000259" key="1">
    <source>
        <dbReference type="PROSITE" id="PS50878"/>
    </source>
</evidence>